<protein>
    <recommendedName>
        <fullName evidence="4">V-type proton ATPase subunit E</fullName>
    </recommendedName>
    <alternativeName>
        <fullName evidence="4">V-ATPase subunit E</fullName>
    </alternativeName>
</protein>
<reference evidence="7" key="1">
    <citation type="submission" date="2011-10" db="EMBL/GenBank/DDBJ databases">
        <title>The complete genome of chromosome of Thermovirga lienii DSM 17291.</title>
        <authorList>
            <consortium name="US DOE Joint Genome Institute (JGI-PGF)"/>
            <person name="Lucas S."/>
            <person name="Copeland A."/>
            <person name="Lapidus A."/>
            <person name="Glavina del Rio T."/>
            <person name="Dalin E."/>
            <person name="Tice H."/>
            <person name="Bruce D."/>
            <person name="Goodwin L."/>
            <person name="Pitluck S."/>
            <person name="Peters L."/>
            <person name="Mikhailova N."/>
            <person name="Saunders E."/>
            <person name="Kyrpides N."/>
            <person name="Mavromatis K."/>
            <person name="Ivanova N."/>
            <person name="Last F.I."/>
            <person name="Brettin T."/>
            <person name="Detter J.C."/>
            <person name="Han C."/>
            <person name="Larimer F."/>
            <person name="Land M."/>
            <person name="Hauser L."/>
            <person name="Markowitz V."/>
            <person name="Cheng J.-F."/>
            <person name="Hugenholtz P."/>
            <person name="Woyke T."/>
            <person name="Wu D."/>
            <person name="Spring S."/>
            <person name="Schroeder M."/>
            <person name="Brambilla E.-M."/>
            <person name="Klenk H.-P."/>
            <person name="Eisen J.A."/>
        </authorList>
    </citation>
    <scope>NUCLEOTIDE SEQUENCE [LARGE SCALE GENOMIC DNA]</scope>
    <source>
        <strain evidence="7">ATCC BAA-1197 / DSM 17291 / Cas60314</strain>
    </source>
</reference>
<dbReference type="eggNOG" id="COG1390">
    <property type="taxonomic scope" value="Bacteria"/>
</dbReference>
<comment type="similarity">
    <text evidence="1 4">Belongs to the V-ATPase E subunit family.</text>
</comment>
<dbReference type="Gene3D" id="3.30.2320.30">
    <property type="entry name" value="ATP synthase, E subunit, C-terminal"/>
    <property type="match status" value="1"/>
</dbReference>
<dbReference type="KEGG" id="tli:Tlie_0963"/>
<dbReference type="STRING" id="580340.Tlie_0963"/>
<evidence type="ECO:0000256" key="4">
    <source>
        <dbReference type="HAMAP-Rule" id="MF_00311"/>
    </source>
</evidence>
<evidence type="ECO:0000256" key="5">
    <source>
        <dbReference type="SAM" id="Coils"/>
    </source>
</evidence>
<dbReference type="SUPFAM" id="SSF160527">
    <property type="entry name" value="V-type ATPase subunit E-like"/>
    <property type="match status" value="1"/>
</dbReference>
<name>G7V9Z6_THELD</name>
<dbReference type="GO" id="GO:0046961">
    <property type="term" value="F:proton-transporting ATPase activity, rotational mechanism"/>
    <property type="evidence" value="ECO:0007669"/>
    <property type="project" value="InterPro"/>
</dbReference>
<evidence type="ECO:0000313" key="6">
    <source>
        <dbReference type="EMBL" id="AER66696.1"/>
    </source>
</evidence>
<dbReference type="HAMAP" id="MF_00311">
    <property type="entry name" value="ATP_synth_E_arch"/>
    <property type="match status" value="1"/>
</dbReference>
<dbReference type="InterPro" id="IPR002842">
    <property type="entry name" value="ATPase_V1_Esu"/>
</dbReference>
<dbReference type="OrthoDB" id="4004at2"/>
<dbReference type="GO" id="GO:0042777">
    <property type="term" value="P:proton motive force-driven plasma membrane ATP synthesis"/>
    <property type="evidence" value="ECO:0007669"/>
    <property type="project" value="UniProtKB-UniRule"/>
</dbReference>
<dbReference type="EMBL" id="CP003096">
    <property type="protein sequence ID" value="AER66696.1"/>
    <property type="molecule type" value="Genomic_DNA"/>
</dbReference>
<accession>G7V9Z6</accession>
<organism evidence="6 7">
    <name type="scientific">Thermovirga lienii (strain ATCC BAA-1197 / DSM 17291 / Cas60314)</name>
    <dbReference type="NCBI Taxonomy" id="580340"/>
    <lineage>
        <taxon>Bacteria</taxon>
        <taxon>Thermotogati</taxon>
        <taxon>Synergistota</taxon>
        <taxon>Synergistia</taxon>
        <taxon>Synergistales</taxon>
        <taxon>Thermovirgaceae</taxon>
        <taxon>Thermovirga</taxon>
    </lineage>
</organism>
<dbReference type="GO" id="GO:0005524">
    <property type="term" value="F:ATP binding"/>
    <property type="evidence" value="ECO:0007669"/>
    <property type="project" value="UniProtKB-UniRule"/>
</dbReference>
<evidence type="ECO:0000256" key="3">
    <source>
        <dbReference type="ARBA" id="ARBA00023065"/>
    </source>
</evidence>
<dbReference type="GO" id="GO:0033178">
    <property type="term" value="C:proton-transporting two-sector ATPase complex, catalytic domain"/>
    <property type="evidence" value="ECO:0007669"/>
    <property type="project" value="InterPro"/>
</dbReference>
<evidence type="ECO:0000313" key="7">
    <source>
        <dbReference type="Proteomes" id="UP000005868"/>
    </source>
</evidence>
<dbReference type="Pfam" id="PF01991">
    <property type="entry name" value="vATP-synt_E"/>
    <property type="match status" value="1"/>
</dbReference>
<reference evidence="6 7" key="2">
    <citation type="journal article" date="2012" name="Stand. Genomic Sci.">
        <title>Genome sequence of the moderately thermophilic, amino-acid-degrading and sulfur-reducing bacterium Thermovirga lienii type strain (Cas60314(T)).</title>
        <authorList>
            <person name="Goker M."/>
            <person name="Saunders E."/>
            <person name="Lapidus A."/>
            <person name="Nolan M."/>
            <person name="Lucas S."/>
            <person name="Hammon N."/>
            <person name="Deshpande S."/>
            <person name="Cheng J.F."/>
            <person name="Han C."/>
            <person name="Tapia R."/>
            <person name="Goodwin L.A."/>
            <person name="Pitluck S."/>
            <person name="Liolios K."/>
            <person name="Mavromatis K."/>
            <person name="Pagani I."/>
            <person name="Ivanova N."/>
            <person name="Mikhailova N."/>
            <person name="Pati A."/>
            <person name="Chen A."/>
            <person name="Palaniappan K."/>
            <person name="Land M."/>
            <person name="Chang Y.J."/>
            <person name="Jeffries C.D."/>
            <person name="Brambilla E.M."/>
            <person name="Rohde M."/>
            <person name="Spring S."/>
            <person name="Detter J.C."/>
            <person name="Woyke T."/>
            <person name="Bristow J."/>
            <person name="Eisen J.A."/>
            <person name="Markowitz V."/>
            <person name="Hugenholtz P."/>
            <person name="Kyrpides N.C."/>
            <person name="Klenk H.P."/>
        </authorList>
    </citation>
    <scope>NUCLEOTIDE SEQUENCE [LARGE SCALE GENOMIC DNA]</scope>
    <source>
        <strain evidence="7">ATCC BAA-1197 / DSM 17291 / Cas60314</strain>
    </source>
</reference>
<dbReference type="HOGENOM" id="CLU_105846_0_0_0"/>
<proteinExistence type="inferred from homology"/>
<evidence type="ECO:0000256" key="1">
    <source>
        <dbReference type="ARBA" id="ARBA00005901"/>
    </source>
</evidence>
<keyword evidence="7" id="KW-1185">Reference proteome</keyword>
<evidence type="ECO:0000256" key="2">
    <source>
        <dbReference type="ARBA" id="ARBA00022448"/>
    </source>
</evidence>
<dbReference type="AlphaFoldDB" id="G7V9Z6"/>
<gene>
    <name evidence="4" type="primary">atpE</name>
    <name evidence="6" type="ordered locus">Tlie_0963</name>
</gene>
<dbReference type="Gene3D" id="1.20.5.620">
    <property type="entry name" value="F1F0 ATP synthase subunit B, membrane domain"/>
    <property type="match status" value="1"/>
</dbReference>
<feature type="coiled-coil region" evidence="5">
    <location>
        <begin position="8"/>
        <end position="53"/>
    </location>
</feature>
<keyword evidence="2 4" id="KW-0813">Transport</keyword>
<keyword evidence="5" id="KW-0175">Coiled coil</keyword>
<comment type="function">
    <text evidence="4">Produces ATP from ADP in the presence of a proton gradient across the membrane.</text>
</comment>
<dbReference type="GO" id="GO:0046933">
    <property type="term" value="F:proton-transporting ATP synthase activity, rotational mechanism"/>
    <property type="evidence" value="ECO:0007669"/>
    <property type="project" value="UniProtKB-UniRule"/>
</dbReference>
<keyword evidence="4" id="KW-0375">Hydrogen ion transport</keyword>
<keyword evidence="3 4" id="KW-0406">Ion transport</keyword>
<keyword evidence="4" id="KW-0066">ATP synthesis</keyword>
<dbReference type="Proteomes" id="UP000005868">
    <property type="component" value="Chromosome"/>
</dbReference>
<dbReference type="InterPro" id="IPR038495">
    <property type="entry name" value="ATPase_E_C"/>
</dbReference>
<sequence>MSLQDIKKKIEAEAQQEAKEILERAKKEAEKIKEQTEEEIKKIKDQYDKKLSAEKPEIFRRKKVVANLEIKKMELGSERYLVDLAFEKAVEQLSNMDKEKYSQFMSVLLEKAAGDGSGTLLVGENEDVITKEWVEGFNKSHKASIVLGKQHINTAGGFILNKDKVDVNCTFEALVKSLREDIEVDVFNKLFSS</sequence>